<comment type="caution">
    <text evidence="2">The sequence shown here is derived from an EMBL/GenBank/DDBJ whole genome shotgun (WGS) entry which is preliminary data.</text>
</comment>
<proteinExistence type="predicted"/>
<name>A0A699TR60_TANCI</name>
<protein>
    <submittedName>
        <fullName evidence="2">Uncharacterized protein</fullName>
    </submittedName>
</protein>
<sequence>KHQCVSTAGRRIDEVDAPLDSTGPKRKKQKLHAVGVEQMRMPGALSSEGNDYPRNLTASNVRNKARAEHFDRSTGPDRTGKPDGTGPTG</sequence>
<feature type="compositionally biased region" description="Basic and acidic residues" evidence="1">
    <location>
        <begin position="65"/>
        <end position="81"/>
    </location>
</feature>
<organism evidence="2">
    <name type="scientific">Tanacetum cinerariifolium</name>
    <name type="common">Dalmatian daisy</name>
    <name type="synonym">Chrysanthemum cinerariifolium</name>
    <dbReference type="NCBI Taxonomy" id="118510"/>
    <lineage>
        <taxon>Eukaryota</taxon>
        <taxon>Viridiplantae</taxon>
        <taxon>Streptophyta</taxon>
        <taxon>Embryophyta</taxon>
        <taxon>Tracheophyta</taxon>
        <taxon>Spermatophyta</taxon>
        <taxon>Magnoliopsida</taxon>
        <taxon>eudicotyledons</taxon>
        <taxon>Gunneridae</taxon>
        <taxon>Pentapetalae</taxon>
        <taxon>asterids</taxon>
        <taxon>campanulids</taxon>
        <taxon>Asterales</taxon>
        <taxon>Asteraceae</taxon>
        <taxon>Asteroideae</taxon>
        <taxon>Anthemideae</taxon>
        <taxon>Anthemidinae</taxon>
        <taxon>Tanacetum</taxon>
    </lineage>
</organism>
<evidence type="ECO:0000313" key="2">
    <source>
        <dbReference type="EMBL" id="GFD13262.1"/>
    </source>
</evidence>
<evidence type="ECO:0000256" key="1">
    <source>
        <dbReference type="SAM" id="MobiDB-lite"/>
    </source>
</evidence>
<dbReference type="AlphaFoldDB" id="A0A699TR60"/>
<accession>A0A699TR60</accession>
<feature type="region of interest" description="Disordered" evidence="1">
    <location>
        <begin position="1"/>
        <end position="89"/>
    </location>
</feature>
<dbReference type="EMBL" id="BKCJ011271192">
    <property type="protein sequence ID" value="GFD13262.1"/>
    <property type="molecule type" value="Genomic_DNA"/>
</dbReference>
<feature type="non-terminal residue" evidence="2">
    <location>
        <position position="89"/>
    </location>
</feature>
<feature type="non-terminal residue" evidence="2">
    <location>
        <position position="1"/>
    </location>
</feature>
<gene>
    <name evidence="2" type="ORF">Tci_885231</name>
</gene>
<reference evidence="2" key="1">
    <citation type="journal article" date="2019" name="Sci. Rep.">
        <title>Draft genome of Tanacetum cinerariifolium, the natural source of mosquito coil.</title>
        <authorList>
            <person name="Yamashiro T."/>
            <person name="Shiraishi A."/>
            <person name="Satake H."/>
            <person name="Nakayama K."/>
        </authorList>
    </citation>
    <scope>NUCLEOTIDE SEQUENCE</scope>
</reference>